<sequence>MAAAAAAIPATSHCPPVKTKSPPLSPFSAVAPSPFLAVSRLHIRLTLETIYEEETDHQEDSCIINETSACIINETSATSFFSTCNFFQLQKASEIRIEQVRSN</sequence>
<name>A0ACC1WW09_MELAZ</name>
<evidence type="ECO:0000313" key="2">
    <source>
        <dbReference type="Proteomes" id="UP001164539"/>
    </source>
</evidence>
<gene>
    <name evidence="1" type="ORF">OWV82_023056</name>
</gene>
<dbReference type="Proteomes" id="UP001164539">
    <property type="component" value="Chromosome 13"/>
</dbReference>
<keyword evidence="2" id="KW-1185">Reference proteome</keyword>
<proteinExistence type="predicted"/>
<organism evidence="1 2">
    <name type="scientific">Melia azedarach</name>
    <name type="common">Chinaberry tree</name>
    <dbReference type="NCBI Taxonomy" id="155640"/>
    <lineage>
        <taxon>Eukaryota</taxon>
        <taxon>Viridiplantae</taxon>
        <taxon>Streptophyta</taxon>
        <taxon>Embryophyta</taxon>
        <taxon>Tracheophyta</taxon>
        <taxon>Spermatophyta</taxon>
        <taxon>Magnoliopsida</taxon>
        <taxon>eudicotyledons</taxon>
        <taxon>Gunneridae</taxon>
        <taxon>Pentapetalae</taxon>
        <taxon>rosids</taxon>
        <taxon>malvids</taxon>
        <taxon>Sapindales</taxon>
        <taxon>Meliaceae</taxon>
        <taxon>Melia</taxon>
    </lineage>
</organism>
<dbReference type="EMBL" id="CM051406">
    <property type="protein sequence ID" value="KAJ4703109.1"/>
    <property type="molecule type" value="Genomic_DNA"/>
</dbReference>
<reference evidence="1 2" key="1">
    <citation type="journal article" date="2023" name="Science">
        <title>Complex scaffold remodeling in plant triterpene biosynthesis.</title>
        <authorList>
            <person name="De La Pena R."/>
            <person name="Hodgson H."/>
            <person name="Liu J.C."/>
            <person name="Stephenson M.J."/>
            <person name="Martin A.C."/>
            <person name="Owen C."/>
            <person name="Harkess A."/>
            <person name="Leebens-Mack J."/>
            <person name="Jimenez L.E."/>
            <person name="Osbourn A."/>
            <person name="Sattely E.S."/>
        </authorList>
    </citation>
    <scope>NUCLEOTIDE SEQUENCE [LARGE SCALE GENOMIC DNA]</scope>
    <source>
        <strain evidence="2">cv. JPN11</strain>
        <tissue evidence="1">Leaf</tissue>
    </source>
</reference>
<protein>
    <submittedName>
        <fullName evidence="1">Uncharacterized protein</fullName>
    </submittedName>
</protein>
<comment type="caution">
    <text evidence="1">The sequence shown here is derived from an EMBL/GenBank/DDBJ whole genome shotgun (WGS) entry which is preliminary data.</text>
</comment>
<evidence type="ECO:0000313" key="1">
    <source>
        <dbReference type="EMBL" id="KAJ4703109.1"/>
    </source>
</evidence>
<accession>A0ACC1WW09</accession>